<accession>A0A2U1JW23</accession>
<reference evidence="2 3" key="1">
    <citation type="submission" date="2018-04" db="EMBL/GenBank/DDBJ databases">
        <title>Camelliibacillus theae gen. nov., sp. nov., isolated from Pu'er tea.</title>
        <authorList>
            <person name="Niu L."/>
        </authorList>
    </citation>
    <scope>NUCLEOTIDE SEQUENCE [LARGE SCALE GENOMIC DNA]</scope>
    <source>
        <strain evidence="2 3">T8</strain>
    </source>
</reference>
<dbReference type="InterPro" id="IPR002539">
    <property type="entry name" value="MaoC-like_dom"/>
</dbReference>
<dbReference type="Proteomes" id="UP000245998">
    <property type="component" value="Unassembled WGS sequence"/>
</dbReference>
<name>A0A2U1JW23_9BACI</name>
<proteinExistence type="predicted"/>
<dbReference type="Gene3D" id="3.10.129.10">
    <property type="entry name" value="Hotdog Thioesterase"/>
    <property type="match status" value="1"/>
</dbReference>
<dbReference type="OrthoDB" id="9801625at2"/>
<dbReference type="Pfam" id="PF01575">
    <property type="entry name" value="MaoC_dehydratas"/>
    <property type="match status" value="1"/>
</dbReference>
<evidence type="ECO:0000313" key="2">
    <source>
        <dbReference type="EMBL" id="PWA09018.1"/>
    </source>
</evidence>
<evidence type="ECO:0000259" key="1">
    <source>
        <dbReference type="Pfam" id="PF01575"/>
    </source>
</evidence>
<dbReference type="EMBL" id="QCZG01000032">
    <property type="protein sequence ID" value="PWA09018.1"/>
    <property type="molecule type" value="Genomic_DNA"/>
</dbReference>
<comment type="caution">
    <text evidence="2">The sequence shown here is derived from an EMBL/GenBank/DDBJ whole genome shotgun (WGS) entry which is preliminary data.</text>
</comment>
<sequence>MGVQRKGLSELNSEKYESGIYKITQEQMNKFGEVTAGDGKIHTDPEFAKNTRFKKTLVQGVYLLAIVEKELDAFFQKWGQKGVLEATFLKPITVDEEFRVCIEQANVENDYKVSVVNSKGEEAVAIKCTC</sequence>
<protein>
    <recommendedName>
        <fullName evidence="1">MaoC-like domain-containing protein</fullName>
    </recommendedName>
</protein>
<feature type="domain" description="MaoC-like" evidence="1">
    <location>
        <begin position="21"/>
        <end position="116"/>
    </location>
</feature>
<dbReference type="CDD" id="cd03441">
    <property type="entry name" value="R_hydratase_like"/>
    <property type="match status" value="1"/>
</dbReference>
<gene>
    <name evidence="2" type="ORF">DCC39_13705</name>
</gene>
<organism evidence="2 3">
    <name type="scientific">Pueribacillus theae</name>
    <dbReference type="NCBI Taxonomy" id="2171751"/>
    <lineage>
        <taxon>Bacteria</taxon>
        <taxon>Bacillati</taxon>
        <taxon>Bacillota</taxon>
        <taxon>Bacilli</taxon>
        <taxon>Bacillales</taxon>
        <taxon>Bacillaceae</taxon>
        <taxon>Pueribacillus</taxon>
    </lineage>
</organism>
<dbReference type="AlphaFoldDB" id="A0A2U1JW23"/>
<dbReference type="SUPFAM" id="SSF54637">
    <property type="entry name" value="Thioesterase/thiol ester dehydrase-isomerase"/>
    <property type="match status" value="1"/>
</dbReference>
<dbReference type="InterPro" id="IPR029069">
    <property type="entry name" value="HotDog_dom_sf"/>
</dbReference>
<keyword evidence="3" id="KW-1185">Reference proteome</keyword>
<evidence type="ECO:0000313" key="3">
    <source>
        <dbReference type="Proteomes" id="UP000245998"/>
    </source>
</evidence>